<comment type="caution">
    <text evidence="3">The sequence shown here is derived from an EMBL/GenBank/DDBJ whole genome shotgun (WGS) entry which is preliminary data.</text>
</comment>
<dbReference type="PANTHER" id="PTHR46825">
    <property type="entry name" value="D-ALANYL-D-ALANINE-CARBOXYPEPTIDASE/ENDOPEPTIDASE AMPH"/>
    <property type="match status" value="1"/>
</dbReference>
<reference evidence="2" key="4">
    <citation type="submission" date="2024-05" db="EMBL/GenBank/DDBJ databases">
        <authorList>
            <person name="Sun Q."/>
            <person name="Sedlacek I."/>
        </authorList>
    </citation>
    <scope>NUCLEOTIDE SEQUENCE</scope>
    <source>
        <strain evidence="2">CCM 8490</strain>
    </source>
</reference>
<dbReference type="RefSeq" id="WP_120214995.1">
    <property type="nucleotide sequence ID" value="NZ_BMCW01000010.1"/>
</dbReference>
<reference evidence="5" key="3">
    <citation type="journal article" date="2019" name="Int. J. Syst. Evol. Microbiol.">
        <title>The Global Catalogue of Microorganisms (GCM) 10K type strain sequencing project: providing services to taxonomists for standard genome sequencing and annotation.</title>
        <authorList>
            <consortium name="The Broad Institute Genomics Platform"/>
            <consortium name="The Broad Institute Genome Sequencing Center for Infectious Disease"/>
            <person name="Wu L."/>
            <person name="Ma J."/>
        </authorList>
    </citation>
    <scope>NUCLEOTIDE SEQUENCE [LARGE SCALE GENOMIC DNA]</scope>
    <source>
        <strain evidence="5">CCM 8490</strain>
    </source>
</reference>
<dbReference type="Pfam" id="PF00144">
    <property type="entry name" value="Beta-lactamase"/>
    <property type="match status" value="1"/>
</dbReference>
<dbReference type="InterPro" id="IPR001466">
    <property type="entry name" value="Beta-lactam-related"/>
</dbReference>
<feature type="domain" description="Beta-lactamase-related" evidence="1">
    <location>
        <begin position="45"/>
        <end position="320"/>
    </location>
</feature>
<dbReference type="Proteomes" id="UP000658202">
    <property type="component" value="Unassembled WGS sequence"/>
</dbReference>
<sequence length="434" mass="50631">MKNYYLLFLLFCQQIFAQTIHNKSKLDSVYDAFGTYDKAMFRIKVQKDGKDIYEKNVGFADLENETVPDDNTKYRIGSVTKTFTAVLIFKAIEEGKLKQTDKLSKFFPRVKNADIIQISNLLNHTSGIRNYYQSKIFDEIMYKKYPKDTLLEMIYKLPSDFPPDYKFSYSNTGYALLGFILEKVYGKTYAELLNENITEPLNLKNTDVGNLIDDKNNEAKSYKYYNGWQKDGHLGIHNFASVGNIISTPSEINTFYKALFDGKLVSEKSLTQMKNLQKGLFRYPYESKNMYGHTGSIFGYLTYALYIPEDKIAICITENGVRYDIGDILEYVLNDLYNDKYEVPDFKRIKLSNHELQQFVGKYQYNSDSKDLNVYIINDKLYLQQGDSPEILIEAKEKNKFVYDTNKVELLFSPEKKKMTMTTKRNTYVYKKVD</sequence>
<dbReference type="InterPro" id="IPR012338">
    <property type="entry name" value="Beta-lactam/transpept-like"/>
</dbReference>
<keyword evidence="3" id="KW-0378">Hydrolase</keyword>
<gene>
    <name evidence="3" type="ORF">BXY58_3478</name>
    <name evidence="2" type="ORF">GCM10007332_32330</name>
</gene>
<accession>A0A420CJ90</accession>
<dbReference type="EMBL" id="BMCW01000010">
    <property type="protein sequence ID" value="GGG67056.1"/>
    <property type="molecule type" value="Genomic_DNA"/>
</dbReference>
<dbReference type="Proteomes" id="UP000285906">
    <property type="component" value="Unassembled WGS sequence"/>
</dbReference>
<proteinExistence type="predicted"/>
<dbReference type="InterPro" id="IPR050491">
    <property type="entry name" value="AmpC-like"/>
</dbReference>
<dbReference type="AlphaFoldDB" id="A0A420CJ90"/>
<evidence type="ECO:0000313" key="3">
    <source>
        <dbReference type="EMBL" id="RKE78353.1"/>
    </source>
</evidence>
<reference evidence="3 4" key="2">
    <citation type="submission" date="2018-09" db="EMBL/GenBank/DDBJ databases">
        <title>Genomic Encyclopedia of Archaeal and Bacterial Type Strains, Phase II (KMG-II): from individual species to whole genera.</title>
        <authorList>
            <person name="Goeker M."/>
        </authorList>
    </citation>
    <scope>NUCLEOTIDE SEQUENCE [LARGE SCALE GENOMIC DNA]</scope>
    <source>
        <strain evidence="3 4">DSM 27620</strain>
    </source>
</reference>
<protein>
    <submittedName>
        <fullName evidence="2">D-Ala-D-Ala carboxypeptidase</fullName>
    </submittedName>
    <submittedName>
        <fullName evidence="3">D-alanyl-D-alanine carboxypeptidase</fullName>
    </submittedName>
</protein>
<evidence type="ECO:0000313" key="4">
    <source>
        <dbReference type="Proteomes" id="UP000285906"/>
    </source>
</evidence>
<name>A0A420CJ90_9FLAO</name>
<evidence type="ECO:0000313" key="2">
    <source>
        <dbReference type="EMBL" id="GGG67056.1"/>
    </source>
</evidence>
<evidence type="ECO:0000259" key="1">
    <source>
        <dbReference type="Pfam" id="PF00144"/>
    </source>
</evidence>
<dbReference type="GO" id="GO:0004180">
    <property type="term" value="F:carboxypeptidase activity"/>
    <property type="evidence" value="ECO:0007669"/>
    <property type="project" value="UniProtKB-KW"/>
</dbReference>
<organism evidence="3 4">
    <name type="scientific">Epilithonimonas arachidiradicis</name>
    <dbReference type="NCBI Taxonomy" id="1617282"/>
    <lineage>
        <taxon>Bacteria</taxon>
        <taxon>Pseudomonadati</taxon>
        <taxon>Bacteroidota</taxon>
        <taxon>Flavobacteriia</taxon>
        <taxon>Flavobacteriales</taxon>
        <taxon>Weeksellaceae</taxon>
        <taxon>Chryseobacterium group</taxon>
        <taxon>Epilithonimonas</taxon>
    </lineage>
</organism>
<dbReference type="EMBL" id="RAQH01000013">
    <property type="protein sequence ID" value="RKE78353.1"/>
    <property type="molecule type" value="Genomic_DNA"/>
</dbReference>
<dbReference type="OrthoDB" id="9793489at2"/>
<dbReference type="PANTHER" id="PTHR46825:SF7">
    <property type="entry name" value="D-ALANYL-D-ALANINE CARBOXYPEPTIDASE"/>
    <property type="match status" value="1"/>
</dbReference>
<dbReference type="SUPFAM" id="SSF56601">
    <property type="entry name" value="beta-lactamase/transpeptidase-like"/>
    <property type="match status" value="1"/>
</dbReference>
<evidence type="ECO:0000313" key="5">
    <source>
        <dbReference type="Proteomes" id="UP000658202"/>
    </source>
</evidence>
<reference evidence="2" key="1">
    <citation type="journal article" date="2014" name="Int. J. Syst. Evol. Microbiol.">
        <title>Complete genome of a new Firmicutes species belonging to the dominant human colonic microbiota ('Ruminococcus bicirculans') reveals two chromosomes and a selective capacity to utilize plant glucans.</title>
        <authorList>
            <consortium name="NISC Comparative Sequencing Program"/>
            <person name="Wegmann U."/>
            <person name="Louis P."/>
            <person name="Goesmann A."/>
            <person name="Henrissat B."/>
            <person name="Duncan S.H."/>
            <person name="Flint H.J."/>
        </authorList>
    </citation>
    <scope>NUCLEOTIDE SEQUENCE</scope>
    <source>
        <strain evidence="2">CCM 8490</strain>
    </source>
</reference>
<dbReference type="Gene3D" id="3.40.710.10">
    <property type="entry name" value="DD-peptidase/beta-lactamase superfamily"/>
    <property type="match status" value="1"/>
</dbReference>
<keyword evidence="5" id="KW-1185">Reference proteome</keyword>
<keyword evidence="3" id="KW-0645">Protease</keyword>
<keyword evidence="3" id="KW-0121">Carboxypeptidase</keyword>